<organism evidence="11 12">
    <name type="scientific">Mesorhabditis spiculigera</name>
    <dbReference type="NCBI Taxonomy" id="96644"/>
    <lineage>
        <taxon>Eukaryota</taxon>
        <taxon>Metazoa</taxon>
        <taxon>Ecdysozoa</taxon>
        <taxon>Nematoda</taxon>
        <taxon>Chromadorea</taxon>
        <taxon>Rhabditida</taxon>
        <taxon>Rhabditina</taxon>
        <taxon>Rhabditomorpha</taxon>
        <taxon>Rhabditoidea</taxon>
        <taxon>Rhabditidae</taxon>
        <taxon>Mesorhabditinae</taxon>
        <taxon>Mesorhabditis</taxon>
    </lineage>
</organism>
<feature type="domain" description="ABC transporter" evidence="9">
    <location>
        <begin position="395"/>
        <end position="634"/>
    </location>
</feature>
<dbReference type="CDD" id="cd18573">
    <property type="entry name" value="ABC_6TM_ABCB10_like"/>
    <property type="match status" value="1"/>
</dbReference>
<feature type="transmembrane region" description="Helical" evidence="8">
    <location>
        <begin position="339"/>
        <end position="360"/>
    </location>
</feature>
<evidence type="ECO:0000256" key="8">
    <source>
        <dbReference type="SAM" id="Phobius"/>
    </source>
</evidence>
<dbReference type="PROSITE" id="PS50929">
    <property type="entry name" value="ABC_TM1F"/>
    <property type="match status" value="1"/>
</dbReference>
<dbReference type="InterPro" id="IPR027417">
    <property type="entry name" value="P-loop_NTPase"/>
</dbReference>
<gene>
    <name evidence="11" type="ORF">MSPICULIGERA_LOCUS20510</name>
</gene>
<dbReference type="InterPro" id="IPR003439">
    <property type="entry name" value="ABC_transporter-like_ATP-bd"/>
</dbReference>
<evidence type="ECO:0000256" key="2">
    <source>
        <dbReference type="ARBA" id="ARBA00022448"/>
    </source>
</evidence>
<feature type="transmembrane region" description="Helical" evidence="8">
    <location>
        <begin position="132"/>
        <end position="151"/>
    </location>
</feature>
<keyword evidence="5" id="KW-0067">ATP-binding</keyword>
<dbReference type="SUPFAM" id="SSF52540">
    <property type="entry name" value="P-loop containing nucleoside triphosphate hydrolases"/>
    <property type="match status" value="1"/>
</dbReference>
<dbReference type="InterPro" id="IPR036640">
    <property type="entry name" value="ABC1_TM_sf"/>
</dbReference>
<accession>A0AA36D785</accession>
<dbReference type="InterPro" id="IPR017871">
    <property type="entry name" value="ABC_transporter-like_CS"/>
</dbReference>
<reference evidence="11" key="1">
    <citation type="submission" date="2023-06" db="EMBL/GenBank/DDBJ databases">
        <authorList>
            <person name="Delattre M."/>
        </authorList>
    </citation>
    <scope>NUCLEOTIDE SEQUENCE</scope>
    <source>
        <strain evidence="11">AF72</strain>
    </source>
</reference>
<evidence type="ECO:0000256" key="4">
    <source>
        <dbReference type="ARBA" id="ARBA00022741"/>
    </source>
</evidence>
<dbReference type="GO" id="GO:0005524">
    <property type="term" value="F:ATP binding"/>
    <property type="evidence" value="ECO:0007669"/>
    <property type="project" value="UniProtKB-KW"/>
</dbReference>
<keyword evidence="2" id="KW-0813">Transport</keyword>
<keyword evidence="7 8" id="KW-0472">Membrane</keyword>
<dbReference type="GO" id="GO:0015421">
    <property type="term" value="F:ABC-type oligopeptide transporter activity"/>
    <property type="evidence" value="ECO:0007669"/>
    <property type="project" value="TreeGrafter"/>
</dbReference>
<feature type="transmembrane region" description="Helical" evidence="8">
    <location>
        <begin position="79"/>
        <end position="100"/>
    </location>
</feature>
<feature type="non-terminal residue" evidence="11">
    <location>
        <position position="645"/>
    </location>
</feature>
<proteinExistence type="predicted"/>
<evidence type="ECO:0000256" key="5">
    <source>
        <dbReference type="ARBA" id="ARBA00022840"/>
    </source>
</evidence>
<dbReference type="Pfam" id="PF00664">
    <property type="entry name" value="ABC_membrane"/>
    <property type="match status" value="1"/>
</dbReference>
<evidence type="ECO:0000256" key="7">
    <source>
        <dbReference type="ARBA" id="ARBA00023136"/>
    </source>
</evidence>
<dbReference type="PROSITE" id="PS50893">
    <property type="entry name" value="ABC_TRANSPORTER_2"/>
    <property type="match status" value="1"/>
</dbReference>
<comment type="caution">
    <text evidence="11">The sequence shown here is derived from an EMBL/GenBank/DDBJ whole genome shotgun (WGS) entry which is preliminary data.</text>
</comment>
<evidence type="ECO:0000259" key="9">
    <source>
        <dbReference type="PROSITE" id="PS50893"/>
    </source>
</evidence>
<keyword evidence="3 8" id="KW-0812">Transmembrane</keyword>
<dbReference type="InterPro" id="IPR003593">
    <property type="entry name" value="AAA+_ATPase"/>
</dbReference>
<evidence type="ECO:0000256" key="3">
    <source>
        <dbReference type="ARBA" id="ARBA00022692"/>
    </source>
</evidence>
<dbReference type="Gene3D" id="1.20.1560.10">
    <property type="entry name" value="ABC transporter type 1, transmembrane domain"/>
    <property type="match status" value="1"/>
</dbReference>
<dbReference type="InterPro" id="IPR039421">
    <property type="entry name" value="Type_1_exporter"/>
</dbReference>
<comment type="subcellular location">
    <subcellularLocation>
        <location evidence="1">Membrane</location>
        <topology evidence="1">Multi-pass membrane protein</topology>
    </subcellularLocation>
</comment>
<keyword evidence="12" id="KW-1185">Reference proteome</keyword>
<dbReference type="Gene3D" id="3.40.50.300">
    <property type="entry name" value="P-loop containing nucleotide triphosphate hydrolases"/>
    <property type="match status" value="1"/>
</dbReference>
<dbReference type="PANTHER" id="PTHR43394">
    <property type="entry name" value="ATP-DEPENDENT PERMEASE MDL1, MITOCHONDRIAL"/>
    <property type="match status" value="1"/>
</dbReference>
<dbReference type="AlphaFoldDB" id="A0AA36D785"/>
<dbReference type="SUPFAM" id="SSF90123">
    <property type="entry name" value="ABC transporter transmembrane region"/>
    <property type="match status" value="1"/>
</dbReference>
<protein>
    <submittedName>
        <fullName evidence="11">Uncharacterized protein</fullName>
    </submittedName>
</protein>
<keyword evidence="6 8" id="KW-1133">Transmembrane helix</keyword>
<dbReference type="GO" id="GO:0005743">
    <property type="term" value="C:mitochondrial inner membrane"/>
    <property type="evidence" value="ECO:0007669"/>
    <property type="project" value="TreeGrafter"/>
</dbReference>
<dbReference type="PROSITE" id="PS00211">
    <property type="entry name" value="ABC_TRANSPORTER_1"/>
    <property type="match status" value="1"/>
</dbReference>
<evidence type="ECO:0000256" key="1">
    <source>
        <dbReference type="ARBA" id="ARBA00004141"/>
    </source>
</evidence>
<dbReference type="InterPro" id="IPR011527">
    <property type="entry name" value="ABC1_TM_dom"/>
</dbReference>
<dbReference type="SMART" id="SM00382">
    <property type="entry name" value="AAA"/>
    <property type="match status" value="1"/>
</dbReference>
<dbReference type="EMBL" id="CATQJA010002664">
    <property type="protein sequence ID" value="CAJ0582374.1"/>
    <property type="molecule type" value="Genomic_DNA"/>
</dbReference>
<dbReference type="GO" id="GO:0016887">
    <property type="term" value="F:ATP hydrolysis activity"/>
    <property type="evidence" value="ECO:0007669"/>
    <property type="project" value="InterPro"/>
</dbReference>
<sequence>MLVAFRRLTNCVGCSYPSSSRTFCSAVFNNTLRTGLKQNIQRRKLSSVETQRASKKIRQATWKELKEIFSLAAPFKGRIILGLSFLGISSTVFLLTPRILGKLIDEHDVTKRGKMEEDATLRFARYFKENPLALVAALALGAGAILARVYCMHTAGQLIINNLRKAVFGSLLKQDMAFFDRNKVGEMVSRLSTDALIVGYSVSMNLSDGARALLTCLGSGSLMVYTSPALCKMMVIVIPIVVGIFAVFGRLQRKYTLQMQDAVAGANQVATERLGAVRTVRMLVAENKEERAYGAKMQDIWNISKREGLAKGSMYGTFQFTGYMGMSAVLFYGSDLSSFCLYAVLCAASMSNLSGFFTEIMKGLGASSRLFELKNAQPAIPLHGGVLKNGVQHGIRFEDVSFGYPARDELFHGLSFMIPAGKVTAIVGPSGSGKSTIANLVLRLYDPSVGRILVDDVDLKDLDPSHWRRQIGTVGQEPVLFSTTIRENIAYGAEEPDKVADEQIHKAAVASNAMNFISEFPQKFETVLGEGGGMLSGGQKQRIAIARALLNHPKVMLLDEATSALDAGSELLVRTSLQKLIQEKNRTMLVIAHRLSTIRKADQIVVIEKGSVAESGTYEELMKIENGFFKKLVEKQHIGLTEESF</sequence>
<evidence type="ECO:0000259" key="10">
    <source>
        <dbReference type="PROSITE" id="PS50929"/>
    </source>
</evidence>
<feature type="domain" description="ABC transmembrane type-1" evidence="10">
    <location>
        <begin position="80"/>
        <end position="362"/>
    </location>
</feature>
<keyword evidence="4" id="KW-0547">Nucleotide-binding</keyword>
<evidence type="ECO:0000256" key="6">
    <source>
        <dbReference type="ARBA" id="ARBA00022989"/>
    </source>
</evidence>
<dbReference type="GO" id="GO:0090374">
    <property type="term" value="P:oligopeptide export from mitochondrion"/>
    <property type="evidence" value="ECO:0007669"/>
    <property type="project" value="TreeGrafter"/>
</dbReference>
<feature type="transmembrane region" description="Helical" evidence="8">
    <location>
        <begin position="233"/>
        <end position="251"/>
    </location>
</feature>
<evidence type="ECO:0000313" key="11">
    <source>
        <dbReference type="EMBL" id="CAJ0582374.1"/>
    </source>
</evidence>
<dbReference type="FunFam" id="3.40.50.300:FF:001371">
    <property type="entry name" value="ABC transporter ATP-binding protein"/>
    <property type="match status" value="1"/>
</dbReference>
<dbReference type="PANTHER" id="PTHR43394:SF1">
    <property type="entry name" value="ATP-BINDING CASSETTE SUB-FAMILY B MEMBER 10, MITOCHONDRIAL"/>
    <property type="match status" value="1"/>
</dbReference>
<name>A0AA36D785_9BILA</name>
<evidence type="ECO:0000313" key="12">
    <source>
        <dbReference type="Proteomes" id="UP001177023"/>
    </source>
</evidence>
<dbReference type="Pfam" id="PF00005">
    <property type="entry name" value="ABC_tran"/>
    <property type="match status" value="1"/>
</dbReference>
<dbReference type="Proteomes" id="UP001177023">
    <property type="component" value="Unassembled WGS sequence"/>
</dbReference>